<feature type="transmembrane region" description="Helical" evidence="1">
    <location>
        <begin position="55"/>
        <end position="78"/>
    </location>
</feature>
<reference evidence="2" key="1">
    <citation type="submission" date="2021-04" db="EMBL/GenBank/DDBJ databases">
        <authorList>
            <person name="Tunstrom K."/>
        </authorList>
    </citation>
    <scope>NUCLEOTIDE SEQUENCE</scope>
</reference>
<dbReference type="AlphaFoldDB" id="A0A8S3XF03"/>
<comment type="caution">
    <text evidence="2">The sequence shown here is derived from an EMBL/GenBank/DDBJ whole genome shotgun (WGS) entry which is preliminary data.</text>
</comment>
<evidence type="ECO:0000313" key="3">
    <source>
        <dbReference type="Proteomes" id="UP000691718"/>
    </source>
</evidence>
<organism evidence="2 3">
    <name type="scientific">Parnassius apollo</name>
    <name type="common">Apollo butterfly</name>
    <name type="synonym">Papilio apollo</name>
    <dbReference type="NCBI Taxonomy" id="110799"/>
    <lineage>
        <taxon>Eukaryota</taxon>
        <taxon>Metazoa</taxon>
        <taxon>Ecdysozoa</taxon>
        <taxon>Arthropoda</taxon>
        <taxon>Hexapoda</taxon>
        <taxon>Insecta</taxon>
        <taxon>Pterygota</taxon>
        <taxon>Neoptera</taxon>
        <taxon>Endopterygota</taxon>
        <taxon>Lepidoptera</taxon>
        <taxon>Glossata</taxon>
        <taxon>Ditrysia</taxon>
        <taxon>Papilionoidea</taxon>
        <taxon>Papilionidae</taxon>
        <taxon>Parnassiinae</taxon>
        <taxon>Parnassini</taxon>
        <taxon>Parnassius</taxon>
        <taxon>Parnassius</taxon>
    </lineage>
</organism>
<gene>
    <name evidence="2" type="ORF">PAPOLLO_LOCUS17564</name>
</gene>
<proteinExistence type="predicted"/>
<dbReference type="EMBL" id="CAJQZP010001146">
    <property type="protein sequence ID" value="CAG5021597.1"/>
    <property type="molecule type" value="Genomic_DNA"/>
</dbReference>
<keyword evidence="3" id="KW-1185">Reference proteome</keyword>
<keyword evidence="1" id="KW-0472">Membrane</keyword>
<accession>A0A8S3XF03</accession>
<keyword evidence="1" id="KW-1133">Transmembrane helix</keyword>
<evidence type="ECO:0000313" key="2">
    <source>
        <dbReference type="EMBL" id="CAG5021597.1"/>
    </source>
</evidence>
<keyword evidence="1" id="KW-0812">Transmembrane</keyword>
<dbReference type="Proteomes" id="UP000691718">
    <property type="component" value="Unassembled WGS sequence"/>
</dbReference>
<protein>
    <submittedName>
        <fullName evidence="2">(apollo) hypothetical protein</fullName>
    </submittedName>
</protein>
<name>A0A8S3XF03_PARAO</name>
<sequence length="85" mass="9413">MLSNPILHLLHLLPEDSVKVLHKEHLLFQPTGVFLLSAPQLLFQSACLFRLLAGLFLLLASLFLLSAGLLLLSASLLLQHHHQST</sequence>
<evidence type="ECO:0000256" key="1">
    <source>
        <dbReference type="SAM" id="Phobius"/>
    </source>
</evidence>